<comment type="caution">
    <text evidence="2">The sequence shown here is derived from an EMBL/GenBank/DDBJ whole genome shotgun (WGS) entry which is preliminary data.</text>
</comment>
<dbReference type="InterPro" id="IPR025441">
    <property type="entry name" value="DUF4181"/>
</dbReference>
<evidence type="ECO:0000256" key="1">
    <source>
        <dbReference type="SAM" id="Phobius"/>
    </source>
</evidence>
<dbReference type="EMBL" id="JAATHJ010000009">
    <property type="protein sequence ID" value="NJP37496.1"/>
    <property type="molecule type" value="Genomic_DNA"/>
</dbReference>
<feature type="transmembrane region" description="Helical" evidence="1">
    <location>
        <begin position="34"/>
        <end position="53"/>
    </location>
</feature>
<protein>
    <submittedName>
        <fullName evidence="2">DUF4181 domain-containing protein</fullName>
    </submittedName>
</protein>
<name>A0A969PNK7_9BACI</name>
<keyword evidence="1" id="KW-0472">Membrane</keyword>
<proteinExistence type="predicted"/>
<gene>
    <name evidence="2" type="ORF">HCN83_07835</name>
</gene>
<evidence type="ECO:0000313" key="2">
    <source>
        <dbReference type="EMBL" id="NJP37496.1"/>
    </source>
</evidence>
<keyword evidence="3" id="KW-1185">Reference proteome</keyword>
<dbReference type="Proteomes" id="UP000752012">
    <property type="component" value="Unassembled WGS sequence"/>
</dbReference>
<organism evidence="2 3">
    <name type="scientific">Alkalicoccus luteus</name>
    <dbReference type="NCBI Taxonomy" id="1237094"/>
    <lineage>
        <taxon>Bacteria</taxon>
        <taxon>Bacillati</taxon>
        <taxon>Bacillota</taxon>
        <taxon>Bacilli</taxon>
        <taxon>Bacillales</taxon>
        <taxon>Bacillaceae</taxon>
        <taxon>Alkalicoccus</taxon>
    </lineage>
</organism>
<feature type="transmembrane region" description="Helical" evidence="1">
    <location>
        <begin position="102"/>
        <end position="121"/>
    </location>
</feature>
<sequence length="123" mass="13893">MLVSVLVIAGFVTIVLVLLKGLKLRRKEVQQYHGGMHLISLLVIAMAMITLIIWSGNYGQEMWPDEPIWTNPLLYTTVGVTLMQLLQAVYDYRFAENRNVPVFSFCMVGLLAILFSTILFLTG</sequence>
<dbReference type="Pfam" id="PF13789">
    <property type="entry name" value="DUF4181"/>
    <property type="match status" value="1"/>
</dbReference>
<keyword evidence="1" id="KW-0812">Transmembrane</keyword>
<dbReference type="RefSeq" id="WP_168006099.1">
    <property type="nucleotide sequence ID" value="NZ_JAATHJ010000009.1"/>
</dbReference>
<accession>A0A969PNK7</accession>
<dbReference type="AlphaFoldDB" id="A0A969PNK7"/>
<feature type="transmembrane region" description="Helical" evidence="1">
    <location>
        <begin position="6"/>
        <end position="22"/>
    </location>
</feature>
<reference evidence="2 3" key="1">
    <citation type="submission" date="2020-03" db="EMBL/GenBank/DDBJ databases">
        <title>Assessment of the enzymatic potential of alkaline-tolerant lipase obtained from Bacillus luteus H11 (technogenic soil) for the bioremediation of saline soils contaminated with petroleum substances.</title>
        <authorList>
            <person name="Kalwasinska A."/>
        </authorList>
    </citation>
    <scope>NUCLEOTIDE SEQUENCE [LARGE SCALE GENOMIC DNA]</scope>
    <source>
        <strain evidence="2 3">H11</strain>
    </source>
</reference>
<feature type="transmembrane region" description="Helical" evidence="1">
    <location>
        <begin position="73"/>
        <end position="90"/>
    </location>
</feature>
<keyword evidence="1" id="KW-1133">Transmembrane helix</keyword>
<evidence type="ECO:0000313" key="3">
    <source>
        <dbReference type="Proteomes" id="UP000752012"/>
    </source>
</evidence>